<organism evidence="2">
    <name type="scientific">Melampsora larici-populina (strain 98AG31 / pathotype 3-4-7)</name>
    <name type="common">Poplar leaf rust fungus</name>
    <dbReference type="NCBI Taxonomy" id="747676"/>
    <lineage>
        <taxon>Eukaryota</taxon>
        <taxon>Fungi</taxon>
        <taxon>Dikarya</taxon>
        <taxon>Basidiomycota</taxon>
        <taxon>Pucciniomycotina</taxon>
        <taxon>Pucciniomycetes</taxon>
        <taxon>Pucciniales</taxon>
        <taxon>Melampsoraceae</taxon>
        <taxon>Melampsora</taxon>
    </lineage>
</organism>
<dbReference type="HOGENOM" id="CLU_1402726_0_0_1"/>
<dbReference type="GeneID" id="18922382"/>
<dbReference type="VEuPathDB" id="FungiDB:MELLADRAFT_104756"/>
<protein>
    <submittedName>
        <fullName evidence="1">Uncharacterized protein</fullName>
    </submittedName>
</protein>
<dbReference type="InParanoid" id="F4RFT3"/>
<dbReference type="RefSeq" id="XP_007407848.1">
    <property type="nucleotide sequence ID" value="XM_007407786.1"/>
</dbReference>
<evidence type="ECO:0000313" key="1">
    <source>
        <dbReference type="EMBL" id="EGG08874.1"/>
    </source>
</evidence>
<dbReference type="AlphaFoldDB" id="F4RFT3"/>
<dbReference type="EMBL" id="GL883099">
    <property type="protein sequence ID" value="EGG08874.1"/>
    <property type="molecule type" value="Genomic_DNA"/>
</dbReference>
<reference evidence="2" key="1">
    <citation type="journal article" date="2011" name="Proc. Natl. Acad. Sci. U.S.A.">
        <title>Obligate biotrophy features unraveled by the genomic analysis of rust fungi.</title>
        <authorList>
            <person name="Duplessis S."/>
            <person name="Cuomo C.A."/>
            <person name="Lin Y.-C."/>
            <person name="Aerts A."/>
            <person name="Tisserant E."/>
            <person name="Veneault-Fourrey C."/>
            <person name="Joly D.L."/>
            <person name="Hacquard S."/>
            <person name="Amselem J."/>
            <person name="Cantarel B.L."/>
            <person name="Chiu R."/>
            <person name="Coutinho P.M."/>
            <person name="Feau N."/>
            <person name="Field M."/>
            <person name="Frey P."/>
            <person name="Gelhaye E."/>
            <person name="Goldberg J."/>
            <person name="Grabherr M.G."/>
            <person name="Kodira C.D."/>
            <person name="Kohler A."/>
            <person name="Kuees U."/>
            <person name="Lindquist E.A."/>
            <person name="Lucas S.M."/>
            <person name="Mago R."/>
            <person name="Mauceli E."/>
            <person name="Morin E."/>
            <person name="Murat C."/>
            <person name="Pangilinan J.L."/>
            <person name="Park R."/>
            <person name="Pearson M."/>
            <person name="Quesneville H."/>
            <person name="Rouhier N."/>
            <person name="Sakthikumar S."/>
            <person name="Salamov A.A."/>
            <person name="Schmutz J."/>
            <person name="Selles B."/>
            <person name="Shapiro H."/>
            <person name="Tanguay P."/>
            <person name="Tuskan G.A."/>
            <person name="Henrissat B."/>
            <person name="Van de Peer Y."/>
            <person name="Rouze P."/>
            <person name="Ellis J.G."/>
            <person name="Dodds P.N."/>
            <person name="Schein J.E."/>
            <person name="Zhong S."/>
            <person name="Hamelin R.C."/>
            <person name="Grigoriev I.V."/>
            <person name="Szabo L.J."/>
            <person name="Martin F."/>
        </authorList>
    </citation>
    <scope>NUCLEOTIDE SEQUENCE [LARGE SCALE GENOMIC DNA]</scope>
    <source>
        <strain evidence="2">98AG31 / pathotype 3-4-7</strain>
    </source>
</reference>
<accession>F4RFT3</accession>
<proteinExistence type="predicted"/>
<dbReference type="KEGG" id="mlr:MELLADRAFT_104756"/>
<gene>
    <name evidence="1" type="ORF">MELLADRAFT_104756</name>
</gene>
<dbReference type="Proteomes" id="UP000001072">
    <property type="component" value="Unassembled WGS sequence"/>
</dbReference>
<sequence length="194" mass="21755">MGCCARFQRSFSALYHWIKNIFKSTLGVSNWHKESFKFYGSKDIVEEARKDEPITPIYFASSTVNVNINGSQQSHTSLPVSRKPPPGIATARVSRLRFDSNGTDNHDRHRVNLRPDSLSSHLRVSSTTYSDLDAYTVWDSASDESVPLGQLSFSGPILPYFSSPLPPLSSSSKSFLTDLKDLDPRLREATVTRR</sequence>
<keyword evidence="2" id="KW-1185">Reference proteome</keyword>
<evidence type="ECO:0000313" key="2">
    <source>
        <dbReference type="Proteomes" id="UP000001072"/>
    </source>
</evidence>
<dbReference type="OrthoDB" id="10356624at2759"/>
<name>F4RFT3_MELLP</name>